<proteinExistence type="predicted"/>
<dbReference type="EMBL" id="QENY01000003">
    <property type="protein sequence ID" value="PVX57938.1"/>
    <property type="molecule type" value="Genomic_DNA"/>
</dbReference>
<feature type="domain" description="Virulence-associated protein E-like" evidence="1">
    <location>
        <begin position="78"/>
        <end position="293"/>
    </location>
</feature>
<protein>
    <submittedName>
        <fullName evidence="2">Virulence-associated protein E</fullName>
    </submittedName>
</protein>
<name>A0A2U0UJZ9_9BACT</name>
<dbReference type="InterPro" id="IPR007936">
    <property type="entry name" value="VapE-like_dom"/>
</dbReference>
<gene>
    <name evidence="2" type="ORF">C7379_10361</name>
</gene>
<dbReference type="RefSeq" id="WP_116615807.1">
    <property type="nucleotide sequence ID" value="NZ_CALDWB010000002.1"/>
</dbReference>
<keyword evidence="3" id="KW-1185">Reference proteome</keyword>
<organism evidence="2 3">
    <name type="scientific">Hallella colorans</name>
    <dbReference type="NCBI Taxonomy" id="1703337"/>
    <lineage>
        <taxon>Bacteria</taxon>
        <taxon>Pseudomonadati</taxon>
        <taxon>Bacteroidota</taxon>
        <taxon>Bacteroidia</taxon>
        <taxon>Bacteroidales</taxon>
        <taxon>Prevotellaceae</taxon>
        <taxon>Hallella</taxon>
    </lineage>
</organism>
<dbReference type="Proteomes" id="UP000245870">
    <property type="component" value="Unassembled WGS sequence"/>
</dbReference>
<evidence type="ECO:0000259" key="1">
    <source>
        <dbReference type="Pfam" id="PF05272"/>
    </source>
</evidence>
<reference evidence="2 3" key="1">
    <citation type="submission" date="2018-05" db="EMBL/GenBank/DDBJ databases">
        <title>Genomic Encyclopedia of Type Strains, Phase IV (KMG-IV): sequencing the most valuable type-strain genomes for metagenomic binning, comparative biology and taxonomic classification.</title>
        <authorList>
            <person name="Goeker M."/>
        </authorList>
    </citation>
    <scope>NUCLEOTIDE SEQUENCE [LARGE SCALE GENOMIC DNA]</scope>
    <source>
        <strain evidence="2 3">DSM 100333</strain>
    </source>
</reference>
<dbReference type="PANTHER" id="PTHR34985">
    <property type="entry name" value="SLR0554 PROTEIN"/>
    <property type="match status" value="1"/>
</dbReference>
<dbReference type="PANTHER" id="PTHR34985:SF1">
    <property type="entry name" value="SLR0554 PROTEIN"/>
    <property type="match status" value="1"/>
</dbReference>
<sequence>MDALTYLESRCQLRRNVLTGETLYAIPNSDEYLPLSREAINTLILEAGREGVGLSEGLLKRYAESTLIAPWNPAEAWLHSLDEWDGTDHVAALADRIITTNPDWPQRFHKWMLQMVARWIGYEVAQRDVLVPTIVGQYGYGKSSFCNIILPPDLRRYYTDQVRLRSTSEVHRIVTTNLLTCIDEFYQENTEQEVLSRYLFSRSTPVFRASYGVTEEPRTNYSAFIANTGNLHPMTDAAGAAHLVCVEIQHRIDIATPVPYEQLYAQLLAEVENGVDYGLTDEEREAMAVQNSPFQEADNLVKMVTMLYATPPKGKRVKAKDIDTIVDRLMKEYPYWTPGEHVNQDVGFALQEAGFARSRIHGRSCYKVIEKDPRKLDFVEEPQTPDKDGLDNNPLAKALLSGLGNLVKK</sequence>
<comment type="caution">
    <text evidence="2">The sequence shown here is derived from an EMBL/GenBank/DDBJ whole genome shotgun (WGS) entry which is preliminary data.</text>
</comment>
<dbReference type="Pfam" id="PF05272">
    <property type="entry name" value="VapE-like_dom"/>
    <property type="match status" value="1"/>
</dbReference>
<accession>A0A2U0UJZ9</accession>
<evidence type="ECO:0000313" key="2">
    <source>
        <dbReference type="EMBL" id="PVX57938.1"/>
    </source>
</evidence>
<dbReference type="AlphaFoldDB" id="A0A2U0UJZ9"/>
<evidence type="ECO:0000313" key="3">
    <source>
        <dbReference type="Proteomes" id="UP000245870"/>
    </source>
</evidence>
<dbReference type="OrthoDB" id="9801888at2"/>